<dbReference type="SUPFAM" id="SSF69705">
    <property type="entry name" value="Transcription factor NusA, N-terminal domain"/>
    <property type="match status" value="1"/>
</dbReference>
<reference evidence="11 12" key="1">
    <citation type="submission" date="2019-02" db="EMBL/GenBank/DDBJ databases">
        <title>Isolation and identification of novel species under the genus Muribaculum.</title>
        <authorList>
            <person name="Miyake S."/>
            <person name="Ding Y."/>
            <person name="Low A."/>
            <person name="Soh M."/>
            <person name="Seedorf H."/>
        </authorList>
    </citation>
    <scope>NUCLEOTIDE SEQUENCE [LARGE SCALE GENOMIC DNA]</scope>
    <source>
        <strain evidence="11 12">TLL-A3</strain>
    </source>
</reference>
<dbReference type="GeneID" id="82149316"/>
<dbReference type="Gene3D" id="2.40.50.140">
    <property type="entry name" value="Nucleic acid-binding proteins"/>
    <property type="match status" value="1"/>
</dbReference>
<feature type="domain" description="Transcription factor NusA N-terminal" evidence="8">
    <location>
        <begin position="10"/>
        <end position="132"/>
    </location>
</feature>
<dbReference type="InterPro" id="IPR012340">
    <property type="entry name" value="NA-bd_OB-fold"/>
</dbReference>
<dbReference type="InterPro" id="IPR015946">
    <property type="entry name" value="KH_dom-like_a/b"/>
</dbReference>
<dbReference type="CDD" id="cd22529">
    <property type="entry name" value="KH-II_NusA_rpt2"/>
    <property type="match status" value="1"/>
</dbReference>
<dbReference type="GO" id="GO:0006353">
    <property type="term" value="P:DNA-templated transcription termination"/>
    <property type="evidence" value="ECO:0007669"/>
    <property type="project" value="UniProtKB-UniRule"/>
</dbReference>
<dbReference type="Pfam" id="PF26594">
    <property type="entry name" value="KH_NusA_2nd"/>
    <property type="match status" value="1"/>
</dbReference>
<evidence type="ECO:0000259" key="8">
    <source>
        <dbReference type="Pfam" id="PF08529"/>
    </source>
</evidence>
<comment type="caution">
    <text evidence="11">The sequence shown here is derived from an EMBL/GenBank/DDBJ whole genome shotgun (WGS) entry which is preliminary data.</text>
</comment>
<dbReference type="GO" id="GO:0003723">
    <property type="term" value="F:RNA binding"/>
    <property type="evidence" value="ECO:0007669"/>
    <property type="project" value="UniProtKB-UniRule"/>
</dbReference>
<sequence>MAKKEEAPNMVERFAEFKELKNIDKATMVSVLEESFRNVLAKMFGTDENLDVIMNPDKGDVQIFQNLEVVPDGEVTNPNLQISLSDARADEDPDVEIGEEHTKEIFFADFGRRAILNLRQTLQSKILDLQKEAIYAKFKEMEGELVSGEVYQTWSRETLLMDDEKNELLLPKNQSIPGDFFRKGETVLAVIHNVDNKNNNPKITVSRTSDTFLRRLFEREVPEIIDGLINIKAVARIPGERAKIAVESFDDRIDPVGACVGVKGSRIHGIVRELRNENIDVINYTSNPSLFIQRALSPAKISSIHLDEEDKKAEVFLRPEEVSLAIGKGGMNIKLASMLTGYTIDVYRDTPDQVDEDIYLDEFKDEIDGWVIDALKNMGCITAKNVLNTPRQALIDQADLEEDTVDNVIAILKAEFEEE</sequence>
<gene>
    <name evidence="7 11" type="primary">nusA</name>
    <name evidence="11" type="ORF">EZ315_05875</name>
</gene>
<evidence type="ECO:0000256" key="4">
    <source>
        <dbReference type="ARBA" id="ARBA00022884"/>
    </source>
</evidence>
<dbReference type="GO" id="GO:0031564">
    <property type="term" value="P:transcription antitermination"/>
    <property type="evidence" value="ECO:0007669"/>
    <property type="project" value="UniProtKB-UniRule"/>
</dbReference>
<keyword evidence="1 7" id="KW-0806">Transcription termination</keyword>
<evidence type="ECO:0000256" key="7">
    <source>
        <dbReference type="HAMAP-Rule" id="MF_00945"/>
    </source>
</evidence>
<keyword evidence="2 7" id="KW-0963">Cytoplasm</keyword>
<dbReference type="Proteomes" id="UP000297635">
    <property type="component" value="Unassembled WGS sequence"/>
</dbReference>
<dbReference type="RefSeq" id="WP_135471260.1">
    <property type="nucleotide sequence ID" value="NZ_CASCNC010000006.1"/>
</dbReference>
<evidence type="ECO:0000256" key="3">
    <source>
        <dbReference type="ARBA" id="ARBA00022814"/>
    </source>
</evidence>
<evidence type="ECO:0000313" key="12">
    <source>
        <dbReference type="Proteomes" id="UP000297635"/>
    </source>
</evidence>
<dbReference type="Pfam" id="PF13184">
    <property type="entry name" value="KH_NusA_1st"/>
    <property type="match status" value="1"/>
</dbReference>
<dbReference type="HAMAP" id="MF_00945_B">
    <property type="entry name" value="NusA_B"/>
    <property type="match status" value="1"/>
</dbReference>
<keyword evidence="5 7" id="KW-0805">Transcription regulation</keyword>
<dbReference type="InterPro" id="IPR058582">
    <property type="entry name" value="KH_NusA_2nd"/>
</dbReference>
<evidence type="ECO:0000256" key="2">
    <source>
        <dbReference type="ARBA" id="ARBA00022490"/>
    </source>
</evidence>
<evidence type="ECO:0000256" key="5">
    <source>
        <dbReference type="ARBA" id="ARBA00023015"/>
    </source>
</evidence>
<dbReference type="NCBIfam" id="TIGR01953">
    <property type="entry name" value="NusA"/>
    <property type="match status" value="1"/>
</dbReference>
<dbReference type="Gene3D" id="3.30.300.20">
    <property type="match status" value="2"/>
</dbReference>
<name>A0A4Z0V7M2_9BACT</name>
<dbReference type="AlphaFoldDB" id="A0A4Z0V7M2"/>
<dbReference type="InterPro" id="IPR009019">
    <property type="entry name" value="KH_sf_prok-type"/>
</dbReference>
<proteinExistence type="inferred from homology"/>
<dbReference type="EMBL" id="SJSA01000001">
    <property type="protein sequence ID" value="TGG40247.1"/>
    <property type="molecule type" value="Genomic_DNA"/>
</dbReference>
<feature type="domain" description="NusA-like second KH" evidence="10">
    <location>
        <begin position="289"/>
        <end position="349"/>
    </location>
</feature>
<comment type="similarity">
    <text evidence="7">Belongs to the NusA family.</text>
</comment>
<dbReference type="InterPro" id="IPR025249">
    <property type="entry name" value="TF_NusA_KH_1st"/>
</dbReference>
<dbReference type="PANTHER" id="PTHR22648:SF0">
    <property type="entry name" value="TRANSCRIPTION TERMINATION_ANTITERMINATION PROTEIN NUSA"/>
    <property type="match status" value="1"/>
</dbReference>
<keyword evidence="12" id="KW-1185">Reference proteome</keyword>
<dbReference type="InterPro" id="IPR013735">
    <property type="entry name" value="TF_NusA_N"/>
</dbReference>
<comment type="subunit">
    <text evidence="7">Monomer. Binds directly to the core enzyme of the DNA-dependent RNA polymerase and to nascent RNA.</text>
</comment>
<comment type="subcellular location">
    <subcellularLocation>
        <location evidence="7">Cytoplasm</location>
    </subcellularLocation>
</comment>
<dbReference type="InterPro" id="IPR036555">
    <property type="entry name" value="NusA_N_sf"/>
</dbReference>
<dbReference type="SUPFAM" id="SSF50249">
    <property type="entry name" value="Nucleic acid-binding proteins"/>
    <property type="match status" value="1"/>
</dbReference>
<dbReference type="Pfam" id="PF08529">
    <property type="entry name" value="NusA_N"/>
    <property type="match status" value="1"/>
</dbReference>
<protein>
    <recommendedName>
        <fullName evidence="7">Transcription termination/antitermination protein NusA</fullName>
    </recommendedName>
</protein>
<evidence type="ECO:0000256" key="1">
    <source>
        <dbReference type="ARBA" id="ARBA00022472"/>
    </source>
</evidence>
<dbReference type="GO" id="GO:0003700">
    <property type="term" value="F:DNA-binding transcription factor activity"/>
    <property type="evidence" value="ECO:0007669"/>
    <property type="project" value="InterPro"/>
</dbReference>
<keyword evidence="4 7" id="KW-0694">RNA-binding</keyword>
<comment type="function">
    <text evidence="7">Participates in both transcription termination and antitermination.</text>
</comment>
<dbReference type="GO" id="GO:0005829">
    <property type="term" value="C:cytosol"/>
    <property type="evidence" value="ECO:0007669"/>
    <property type="project" value="TreeGrafter"/>
</dbReference>
<dbReference type="InterPro" id="IPR030842">
    <property type="entry name" value="TF_NusA_bacterial"/>
</dbReference>
<dbReference type="InterPro" id="IPR010213">
    <property type="entry name" value="TF_NusA"/>
</dbReference>
<dbReference type="FunFam" id="3.30.300.20:FF:000013">
    <property type="entry name" value="Transcription termination/antitermination protein NusA"/>
    <property type="match status" value="1"/>
</dbReference>
<evidence type="ECO:0000313" key="11">
    <source>
        <dbReference type="EMBL" id="TGG40247.1"/>
    </source>
</evidence>
<dbReference type="Gene3D" id="3.30.1480.10">
    <property type="entry name" value="NusA, N-terminal domain"/>
    <property type="match status" value="1"/>
</dbReference>
<dbReference type="SUPFAM" id="SSF54814">
    <property type="entry name" value="Prokaryotic type KH domain (KH-domain type II)"/>
    <property type="match status" value="2"/>
</dbReference>
<keyword evidence="6 7" id="KW-0804">Transcription</keyword>
<dbReference type="PANTHER" id="PTHR22648">
    <property type="entry name" value="TRANSCRIPTION TERMINATION FACTOR NUSA"/>
    <property type="match status" value="1"/>
</dbReference>
<feature type="domain" description="Transcription factor NusA first KH" evidence="9">
    <location>
        <begin position="207"/>
        <end position="284"/>
    </location>
</feature>
<evidence type="ECO:0000259" key="10">
    <source>
        <dbReference type="Pfam" id="PF26594"/>
    </source>
</evidence>
<accession>A0A4Z0V7M2</accession>
<evidence type="ECO:0000256" key="6">
    <source>
        <dbReference type="ARBA" id="ARBA00023163"/>
    </source>
</evidence>
<dbReference type="CDD" id="cd02134">
    <property type="entry name" value="KH-II_NusA_rpt1"/>
    <property type="match status" value="1"/>
</dbReference>
<dbReference type="FunFam" id="3.30.300.20:FF:000002">
    <property type="entry name" value="Transcription termination/antitermination protein NusA"/>
    <property type="match status" value="1"/>
</dbReference>
<organism evidence="11 12">
    <name type="scientific">Duncaniella freteri</name>
    <dbReference type="NCBI Taxonomy" id="2530391"/>
    <lineage>
        <taxon>Bacteria</taxon>
        <taxon>Pseudomonadati</taxon>
        <taxon>Bacteroidota</taxon>
        <taxon>Bacteroidia</taxon>
        <taxon>Bacteroidales</taxon>
        <taxon>Muribaculaceae</taxon>
        <taxon>Duncaniella</taxon>
    </lineage>
</organism>
<keyword evidence="3 7" id="KW-0889">Transcription antitermination</keyword>
<evidence type="ECO:0000259" key="9">
    <source>
        <dbReference type="Pfam" id="PF13184"/>
    </source>
</evidence>